<evidence type="ECO:0000313" key="2">
    <source>
        <dbReference type="EMBL" id="KAK1425568.1"/>
    </source>
</evidence>
<accession>A0AAD8NXN5</accession>
<protein>
    <recommendedName>
        <fullName evidence="1">FBD domain-containing protein</fullName>
    </recommendedName>
</protein>
<proteinExistence type="predicted"/>
<sequence>MLQQFLPKCPQLKHIILIGEQEDVDFVAEDKFTFFDLLQCVPMIQALGISDYYMKYLSAGGMPRKLPSSPLHLEHLFLHVCMTKQNETSSLLCMIMSSPLLVKIGLWVYGDEKLSAKKDVTNLDPNDYPDLKLDHLKTLKIEAASITDFMIDFVKLIMAKSPVLKMVQIKLYDSVSVNEELKMLKDLVQRQFPRASPSANLFIVRDKHDDI</sequence>
<keyword evidence="3" id="KW-1185">Reference proteome</keyword>
<evidence type="ECO:0000313" key="3">
    <source>
        <dbReference type="Proteomes" id="UP001229421"/>
    </source>
</evidence>
<dbReference type="AlphaFoldDB" id="A0AAD8NXN5"/>
<comment type="caution">
    <text evidence="2">The sequence shown here is derived from an EMBL/GenBank/DDBJ whole genome shotgun (WGS) entry which is preliminary data.</text>
</comment>
<name>A0AAD8NXN5_TARER</name>
<gene>
    <name evidence="2" type="ORF">QVD17_20922</name>
</gene>
<organism evidence="2 3">
    <name type="scientific">Tagetes erecta</name>
    <name type="common">African marigold</name>
    <dbReference type="NCBI Taxonomy" id="13708"/>
    <lineage>
        <taxon>Eukaryota</taxon>
        <taxon>Viridiplantae</taxon>
        <taxon>Streptophyta</taxon>
        <taxon>Embryophyta</taxon>
        <taxon>Tracheophyta</taxon>
        <taxon>Spermatophyta</taxon>
        <taxon>Magnoliopsida</taxon>
        <taxon>eudicotyledons</taxon>
        <taxon>Gunneridae</taxon>
        <taxon>Pentapetalae</taxon>
        <taxon>asterids</taxon>
        <taxon>campanulids</taxon>
        <taxon>Asterales</taxon>
        <taxon>Asteraceae</taxon>
        <taxon>Asteroideae</taxon>
        <taxon>Heliantheae alliance</taxon>
        <taxon>Tageteae</taxon>
        <taxon>Tagetes</taxon>
    </lineage>
</organism>
<dbReference type="EMBL" id="JAUHHV010000005">
    <property type="protein sequence ID" value="KAK1425568.1"/>
    <property type="molecule type" value="Genomic_DNA"/>
</dbReference>
<reference evidence="2" key="1">
    <citation type="journal article" date="2023" name="bioRxiv">
        <title>Improved chromosome-level genome assembly for marigold (Tagetes erecta).</title>
        <authorList>
            <person name="Jiang F."/>
            <person name="Yuan L."/>
            <person name="Wang S."/>
            <person name="Wang H."/>
            <person name="Xu D."/>
            <person name="Wang A."/>
            <person name="Fan W."/>
        </authorList>
    </citation>
    <scope>NUCLEOTIDE SEQUENCE</scope>
    <source>
        <strain evidence="2">WSJ</strain>
        <tissue evidence="2">Leaf</tissue>
    </source>
</reference>
<dbReference type="InterPro" id="IPR006566">
    <property type="entry name" value="FBD"/>
</dbReference>
<evidence type="ECO:0000259" key="1">
    <source>
        <dbReference type="SMART" id="SM00579"/>
    </source>
</evidence>
<dbReference type="SMART" id="SM00579">
    <property type="entry name" value="FBD"/>
    <property type="match status" value="1"/>
</dbReference>
<feature type="domain" description="FBD" evidence="1">
    <location>
        <begin position="130"/>
        <end position="204"/>
    </location>
</feature>
<dbReference type="Proteomes" id="UP001229421">
    <property type="component" value="Unassembled WGS sequence"/>
</dbReference>
<dbReference type="SUPFAM" id="SSF52047">
    <property type="entry name" value="RNI-like"/>
    <property type="match status" value="1"/>
</dbReference>